<dbReference type="Gene3D" id="3.30.530.20">
    <property type="match status" value="1"/>
</dbReference>
<dbReference type="PANTHER" id="PTHR38588">
    <property type="entry name" value="BLL0334 PROTEIN"/>
    <property type="match status" value="1"/>
</dbReference>
<sequence>MDISGEYRIDARRERVWAALNDPEVLQSCIPGCEAIEQISATEMRAMVTAVIGPVKAKFKTHIELQNLNPPESYTLSGNAKAGATGFGRGSADVTLDDTGDGQTNLKYSADFKVGGKLAQVGSRLVAGATRKTADEFFSNLTKQLGTVEPTANTEGQTVPTSRPYYVTVIAVIVVLLMLYFVLG</sequence>
<dbReference type="Pfam" id="PF06240">
    <property type="entry name" value="COXG"/>
    <property type="match status" value="1"/>
</dbReference>
<keyword evidence="1" id="KW-0472">Membrane</keyword>
<proteinExistence type="predicted"/>
<dbReference type="InterPro" id="IPR023393">
    <property type="entry name" value="START-like_dom_sf"/>
</dbReference>
<dbReference type="OrthoDB" id="6177861at2"/>
<evidence type="ECO:0000256" key="1">
    <source>
        <dbReference type="SAM" id="Phobius"/>
    </source>
</evidence>
<name>A0A193LE94_9GAMM</name>
<dbReference type="STRING" id="1548547.BA177_05695"/>
<dbReference type="PANTHER" id="PTHR38588:SF1">
    <property type="entry name" value="BLL0334 PROTEIN"/>
    <property type="match status" value="1"/>
</dbReference>
<dbReference type="RefSeq" id="WP_068614022.1">
    <property type="nucleotide sequence ID" value="NZ_CP016268.1"/>
</dbReference>
<evidence type="ECO:0008006" key="4">
    <source>
        <dbReference type="Google" id="ProtNLM"/>
    </source>
</evidence>
<evidence type="ECO:0000313" key="3">
    <source>
        <dbReference type="Proteomes" id="UP000092695"/>
    </source>
</evidence>
<gene>
    <name evidence="2" type="ORF">BA177_05695</name>
</gene>
<accession>A0A193LE94</accession>
<evidence type="ECO:0000313" key="2">
    <source>
        <dbReference type="EMBL" id="ANO50766.1"/>
    </source>
</evidence>
<dbReference type="Proteomes" id="UP000092695">
    <property type="component" value="Chromosome"/>
</dbReference>
<reference evidence="2 3" key="1">
    <citation type="submission" date="2016-06" db="EMBL/GenBank/DDBJ databases">
        <title>Complete genome sequence of a deep-branching marine Gamma Proteobacterium Woeseia oceani type strain XK5.</title>
        <authorList>
            <person name="Mu D."/>
            <person name="Du Z."/>
        </authorList>
    </citation>
    <scope>NUCLEOTIDE SEQUENCE [LARGE SCALE GENOMIC DNA]</scope>
    <source>
        <strain evidence="2 3">XK5</strain>
    </source>
</reference>
<protein>
    <recommendedName>
        <fullName evidence="4">Carbon monoxide dehydrogenase</fullName>
    </recommendedName>
</protein>
<dbReference type="EMBL" id="CP016268">
    <property type="protein sequence ID" value="ANO50766.1"/>
    <property type="molecule type" value="Genomic_DNA"/>
</dbReference>
<keyword evidence="1" id="KW-1133">Transmembrane helix</keyword>
<keyword evidence="3" id="KW-1185">Reference proteome</keyword>
<organism evidence="2 3">
    <name type="scientific">Woeseia oceani</name>
    <dbReference type="NCBI Taxonomy" id="1548547"/>
    <lineage>
        <taxon>Bacteria</taxon>
        <taxon>Pseudomonadati</taxon>
        <taxon>Pseudomonadota</taxon>
        <taxon>Gammaproteobacteria</taxon>
        <taxon>Woeseiales</taxon>
        <taxon>Woeseiaceae</taxon>
        <taxon>Woeseia</taxon>
    </lineage>
</organism>
<dbReference type="KEGG" id="woc:BA177_05695"/>
<keyword evidence="1" id="KW-0812">Transmembrane</keyword>
<dbReference type="SUPFAM" id="SSF55961">
    <property type="entry name" value="Bet v1-like"/>
    <property type="match status" value="1"/>
</dbReference>
<dbReference type="CDD" id="cd05018">
    <property type="entry name" value="CoxG"/>
    <property type="match status" value="1"/>
</dbReference>
<dbReference type="InterPro" id="IPR010419">
    <property type="entry name" value="CO_DH_gsu"/>
</dbReference>
<feature type="transmembrane region" description="Helical" evidence="1">
    <location>
        <begin position="165"/>
        <end position="183"/>
    </location>
</feature>
<dbReference type="AlphaFoldDB" id="A0A193LE94"/>